<comment type="caution">
    <text evidence="8">The sequence shown here is derived from an EMBL/GenBank/DDBJ whole genome shotgun (WGS) entry which is preliminary data.</text>
</comment>
<keyword evidence="3 6" id="KW-0805">Transcription regulation</keyword>
<evidence type="ECO:0000256" key="5">
    <source>
        <dbReference type="ARBA" id="ARBA00023163"/>
    </source>
</evidence>
<dbReference type="SUPFAM" id="SSF46785">
    <property type="entry name" value="Winged helix' DNA-binding domain"/>
    <property type="match status" value="1"/>
</dbReference>
<dbReference type="RefSeq" id="WP_107032362.1">
    <property type="nucleotide sequence ID" value="NZ_CAOLYA010000065.1"/>
</dbReference>
<dbReference type="SUPFAM" id="SSF51735">
    <property type="entry name" value="NAD(P)-binding Rossmann-fold domains"/>
    <property type="match status" value="1"/>
</dbReference>
<dbReference type="InterPro" id="IPR036291">
    <property type="entry name" value="NAD(P)-bd_dom_sf"/>
</dbReference>
<accession>A0A2V1IPB8</accession>
<keyword evidence="2 6" id="KW-0678">Repressor</keyword>
<reference evidence="9" key="1">
    <citation type="submission" date="2018-02" db="EMBL/GenBank/DDBJ databases">
        <authorList>
            <person name="Clavel T."/>
            <person name="Strowig T."/>
        </authorList>
    </citation>
    <scope>NUCLEOTIDE SEQUENCE [LARGE SCALE GENOMIC DNA]</scope>
    <source>
        <strain evidence="9">DSM 103720</strain>
    </source>
</reference>
<comment type="subcellular location">
    <subcellularLocation>
        <location evidence="6">Cytoplasm</location>
    </subcellularLocation>
</comment>
<dbReference type="Pfam" id="PF02629">
    <property type="entry name" value="CoA_binding"/>
    <property type="match status" value="1"/>
</dbReference>
<dbReference type="PANTHER" id="PTHR35786">
    <property type="entry name" value="REDOX-SENSING TRANSCRIPTIONAL REPRESSOR REX"/>
    <property type="match status" value="1"/>
</dbReference>
<sequence>MENNEPYVPEPAISRLPWYLACVSRLRAQGVEYVSTTAISQELNVESSQIAKDLSYLSIKGKTRIGYEVKELERGLYDFLGFRREHKAVMMGVGSLGSALIADSGLSRYGLDIVAGFDVNPDVVGRSLNGKPIYPLSELSRRVGELGAEIAVIAVPVESCAEVAEMCVAAGIKALWNFTPFRIRTAPDVVVQNTSIYAHLAVMYNRMPRHKD</sequence>
<evidence type="ECO:0000256" key="1">
    <source>
        <dbReference type="ARBA" id="ARBA00022490"/>
    </source>
</evidence>
<dbReference type="Proteomes" id="UP000244905">
    <property type="component" value="Unassembled WGS sequence"/>
</dbReference>
<dbReference type="HAMAP" id="MF_01131">
    <property type="entry name" value="Rex"/>
    <property type="match status" value="1"/>
</dbReference>
<dbReference type="AlphaFoldDB" id="A0A2V1IPB8"/>
<dbReference type="NCBIfam" id="NF003996">
    <property type="entry name" value="PRK05472.2-5"/>
    <property type="match status" value="1"/>
</dbReference>
<dbReference type="InterPro" id="IPR036390">
    <property type="entry name" value="WH_DNA-bd_sf"/>
</dbReference>
<dbReference type="InterPro" id="IPR022876">
    <property type="entry name" value="Tscrpt_rep_Rex"/>
</dbReference>
<dbReference type="Gene3D" id="3.40.50.720">
    <property type="entry name" value="NAD(P)-binding Rossmann-like Domain"/>
    <property type="match status" value="1"/>
</dbReference>
<dbReference type="InterPro" id="IPR003781">
    <property type="entry name" value="CoA-bd"/>
</dbReference>
<dbReference type="PANTHER" id="PTHR35786:SF1">
    <property type="entry name" value="REDOX-SENSING TRANSCRIPTIONAL REPRESSOR REX 1"/>
    <property type="match status" value="1"/>
</dbReference>
<protein>
    <recommendedName>
        <fullName evidence="6">Redox-sensing transcriptional repressor Rex</fullName>
    </recommendedName>
</protein>
<dbReference type="EMBL" id="PUEC01000015">
    <property type="protein sequence ID" value="PWB02153.1"/>
    <property type="molecule type" value="Genomic_DNA"/>
</dbReference>
<dbReference type="InterPro" id="IPR036388">
    <property type="entry name" value="WH-like_DNA-bd_sf"/>
</dbReference>
<dbReference type="GeneID" id="82526223"/>
<evidence type="ECO:0000256" key="2">
    <source>
        <dbReference type="ARBA" id="ARBA00022491"/>
    </source>
</evidence>
<name>A0A2V1IPB8_9BACT</name>
<dbReference type="Pfam" id="PF06971">
    <property type="entry name" value="Put_DNA-bind_N"/>
    <property type="match status" value="1"/>
</dbReference>
<evidence type="ECO:0000256" key="6">
    <source>
        <dbReference type="HAMAP-Rule" id="MF_01131"/>
    </source>
</evidence>
<dbReference type="GO" id="GO:0003677">
    <property type="term" value="F:DNA binding"/>
    <property type="evidence" value="ECO:0007669"/>
    <property type="project" value="UniProtKB-UniRule"/>
</dbReference>
<keyword evidence="4 6" id="KW-0238">DNA-binding</keyword>
<comment type="function">
    <text evidence="6">Modulates transcription in response to changes in cellular NADH/NAD(+) redox state.</text>
</comment>
<evidence type="ECO:0000313" key="8">
    <source>
        <dbReference type="EMBL" id="PWB02153.1"/>
    </source>
</evidence>
<dbReference type="SMART" id="SM00881">
    <property type="entry name" value="CoA_binding"/>
    <property type="match status" value="1"/>
</dbReference>
<feature type="binding site" evidence="6">
    <location>
        <begin position="92"/>
        <end position="97"/>
    </location>
    <ligand>
        <name>NAD(+)</name>
        <dbReference type="ChEBI" id="CHEBI:57540"/>
    </ligand>
</feature>
<dbReference type="GO" id="GO:0003700">
    <property type="term" value="F:DNA-binding transcription factor activity"/>
    <property type="evidence" value="ECO:0007669"/>
    <property type="project" value="UniProtKB-UniRule"/>
</dbReference>
<feature type="DNA-binding region" description="H-T-H motif" evidence="6">
    <location>
        <begin position="18"/>
        <end position="57"/>
    </location>
</feature>
<comment type="similarity">
    <text evidence="6">Belongs to the transcriptional regulatory Rex family.</text>
</comment>
<feature type="domain" description="CoA-binding" evidence="7">
    <location>
        <begin position="81"/>
        <end position="182"/>
    </location>
</feature>
<dbReference type="InterPro" id="IPR009718">
    <property type="entry name" value="Rex_DNA-bd_C_dom"/>
</dbReference>
<keyword evidence="5 6" id="KW-0804">Transcription</keyword>
<comment type="subunit">
    <text evidence="6">Homodimer.</text>
</comment>
<evidence type="ECO:0000256" key="3">
    <source>
        <dbReference type="ARBA" id="ARBA00023015"/>
    </source>
</evidence>
<keyword evidence="1 6" id="KW-0963">Cytoplasm</keyword>
<organism evidence="8 9">
    <name type="scientific">Duncaniella muris</name>
    <dbReference type="NCBI Taxonomy" id="2094150"/>
    <lineage>
        <taxon>Bacteria</taxon>
        <taxon>Pseudomonadati</taxon>
        <taxon>Bacteroidota</taxon>
        <taxon>Bacteroidia</taxon>
        <taxon>Bacteroidales</taxon>
        <taxon>Muribaculaceae</taxon>
        <taxon>Duncaniella</taxon>
    </lineage>
</organism>
<dbReference type="NCBIfam" id="NF003994">
    <property type="entry name" value="PRK05472.2-3"/>
    <property type="match status" value="1"/>
</dbReference>
<dbReference type="GO" id="GO:0005737">
    <property type="term" value="C:cytoplasm"/>
    <property type="evidence" value="ECO:0007669"/>
    <property type="project" value="UniProtKB-SubCell"/>
</dbReference>
<keyword evidence="6" id="KW-0520">NAD</keyword>
<evidence type="ECO:0000259" key="7">
    <source>
        <dbReference type="SMART" id="SM00881"/>
    </source>
</evidence>
<evidence type="ECO:0000313" key="9">
    <source>
        <dbReference type="Proteomes" id="UP000244905"/>
    </source>
</evidence>
<gene>
    <name evidence="6" type="primary">rex</name>
    <name evidence="8" type="ORF">C5O23_07680</name>
</gene>
<dbReference type="Gene3D" id="1.10.10.10">
    <property type="entry name" value="Winged helix-like DNA-binding domain superfamily/Winged helix DNA-binding domain"/>
    <property type="match status" value="1"/>
</dbReference>
<dbReference type="GO" id="GO:0045892">
    <property type="term" value="P:negative regulation of DNA-templated transcription"/>
    <property type="evidence" value="ECO:0007669"/>
    <property type="project" value="InterPro"/>
</dbReference>
<evidence type="ECO:0000256" key="4">
    <source>
        <dbReference type="ARBA" id="ARBA00023125"/>
    </source>
</evidence>
<keyword evidence="9" id="KW-1185">Reference proteome</keyword>
<dbReference type="GO" id="GO:0051775">
    <property type="term" value="P:response to redox state"/>
    <property type="evidence" value="ECO:0007669"/>
    <property type="project" value="InterPro"/>
</dbReference>
<dbReference type="NCBIfam" id="NF003995">
    <property type="entry name" value="PRK05472.2-4"/>
    <property type="match status" value="1"/>
</dbReference>
<proteinExistence type="inferred from homology"/>